<accession>A0A8T2ZRB6</accession>
<comment type="caution">
    <text evidence="2">The sequence shown here is derived from an EMBL/GenBank/DDBJ whole genome shotgun (WGS) entry which is preliminary data.</text>
</comment>
<organism evidence="2 3">
    <name type="scientific">Populus deltoides</name>
    <name type="common">Eastern poplar</name>
    <name type="synonym">Eastern cottonwood</name>
    <dbReference type="NCBI Taxonomy" id="3696"/>
    <lineage>
        <taxon>Eukaryota</taxon>
        <taxon>Viridiplantae</taxon>
        <taxon>Streptophyta</taxon>
        <taxon>Embryophyta</taxon>
        <taxon>Tracheophyta</taxon>
        <taxon>Spermatophyta</taxon>
        <taxon>Magnoliopsida</taxon>
        <taxon>eudicotyledons</taxon>
        <taxon>Gunneridae</taxon>
        <taxon>Pentapetalae</taxon>
        <taxon>rosids</taxon>
        <taxon>fabids</taxon>
        <taxon>Malpighiales</taxon>
        <taxon>Salicaceae</taxon>
        <taxon>Saliceae</taxon>
        <taxon>Populus</taxon>
    </lineage>
</organism>
<dbReference type="EMBL" id="JACEGQ020000001">
    <property type="protein sequence ID" value="KAH8519840.1"/>
    <property type="molecule type" value="Genomic_DNA"/>
</dbReference>
<evidence type="ECO:0000313" key="3">
    <source>
        <dbReference type="Proteomes" id="UP000807159"/>
    </source>
</evidence>
<proteinExistence type="predicted"/>
<dbReference type="PANTHER" id="PTHR34454">
    <property type="entry name" value="TUNICAMYCIN INDUCED PROTEIN"/>
    <property type="match status" value="1"/>
</dbReference>
<dbReference type="PANTHER" id="PTHR34454:SF2">
    <property type="entry name" value="PROTEIN TUNICAMYCIN INDUCED 1"/>
    <property type="match status" value="1"/>
</dbReference>
<gene>
    <name evidence="2" type="ORF">H0E87_001327</name>
</gene>
<evidence type="ECO:0000256" key="1">
    <source>
        <dbReference type="SAM" id="MobiDB-lite"/>
    </source>
</evidence>
<feature type="region of interest" description="Disordered" evidence="1">
    <location>
        <begin position="22"/>
        <end position="44"/>
    </location>
</feature>
<sequence>MPKITLAEQLRHAVRSEGAPLLSPRIVGPTSLTSPSSSPSSNNRLKLKRLAPGLVELSLPAKSQPVHALSTVDLEQATTGLVLRIKKLKEVDGLGLEAIPKWRTKHGSVRMHFEVLAKVDGQKIVPERVVQVNPVIVEDTVAPHVLAGNVSMSRTPVVHPPSNPFTL</sequence>
<dbReference type="InterPro" id="IPR053283">
    <property type="entry name" value="TUNICAMYCIN_INDUCED_1"/>
</dbReference>
<evidence type="ECO:0000313" key="2">
    <source>
        <dbReference type="EMBL" id="KAH8519840.1"/>
    </source>
</evidence>
<protein>
    <submittedName>
        <fullName evidence="2">Uncharacterized protein</fullName>
    </submittedName>
</protein>
<name>A0A8T2ZRB6_POPDE</name>
<reference evidence="2" key="1">
    <citation type="journal article" date="2021" name="J. Hered.">
        <title>Genome Assembly of Salicaceae Populus deltoides (Eastern Cottonwood) I-69 Based on Nanopore Sequencing and Hi-C Technologies.</title>
        <authorList>
            <person name="Bai S."/>
            <person name="Wu H."/>
            <person name="Zhang J."/>
            <person name="Pan Z."/>
            <person name="Zhao W."/>
            <person name="Li Z."/>
            <person name="Tong C."/>
        </authorList>
    </citation>
    <scope>NUCLEOTIDE SEQUENCE</scope>
    <source>
        <tissue evidence="2">Leaf</tissue>
    </source>
</reference>
<feature type="compositionally biased region" description="Low complexity" evidence="1">
    <location>
        <begin position="29"/>
        <end position="41"/>
    </location>
</feature>
<keyword evidence="3" id="KW-1185">Reference proteome</keyword>
<dbReference type="Proteomes" id="UP000807159">
    <property type="component" value="Chromosome 1"/>
</dbReference>
<dbReference type="AlphaFoldDB" id="A0A8T2ZRB6"/>